<keyword evidence="3" id="KW-1185">Reference proteome</keyword>
<dbReference type="RefSeq" id="XP_002622259.2">
    <property type="nucleotide sequence ID" value="XM_002622213.2"/>
</dbReference>
<dbReference type="KEGG" id="bgh:BDBG_07211"/>
<name>A0A179UXE6_BLAGS</name>
<dbReference type="EMBL" id="GG657465">
    <property type="protein sequence ID" value="OAT11788.1"/>
    <property type="molecule type" value="Genomic_DNA"/>
</dbReference>
<dbReference type="STRING" id="559298.A0A179UXE6"/>
<dbReference type="VEuPathDB" id="FungiDB:BDBG_07211"/>
<sequence>MCMPDASGQNTLMDSHWAPPMPISCFLRAFKRLEIHLLVAIIVIPGSLASCLALLSLLGAAIAAPSPAADLAHGTTAELALQGCQTIAPTTFDLLDINNPDLPIEFDWFFTVARRDGVNTRITTFTFEGIPAGATGCMLAFDSPKPTSEGQYGYGPSVTVDIWSTQPWTIPHSPTYSKQPPRDQLVATLNVPISEEQEAFHTILASNTCSHTMSFLAEYSPWQKGDGMAFWLNQPGTVGFSMVFNC</sequence>
<proteinExistence type="predicted"/>
<evidence type="ECO:0000256" key="1">
    <source>
        <dbReference type="SAM" id="Phobius"/>
    </source>
</evidence>
<evidence type="ECO:0008006" key="4">
    <source>
        <dbReference type="Google" id="ProtNLM"/>
    </source>
</evidence>
<dbReference type="AlphaFoldDB" id="A0A179UXE6"/>
<dbReference type="Proteomes" id="UP000002038">
    <property type="component" value="Unassembled WGS sequence"/>
</dbReference>
<accession>A0A179UXE6</accession>
<organism evidence="2 3">
    <name type="scientific">Blastomyces gilchristii (strain SLH14081)</name>
    <name type="common">Blastomyces dermatitidis</name>
    <dbReference type="NCBI Taxonomy" id="559298"/>
    <lineage>
        <taxon>Eukaryota</taxon>
        <taxon>Fungi</taxon>
        <taxon>Dikarya</taxon>
        <taxon>Ascomycota</taxon>
        <taxon>Pezizomycotina</taxon>
        <taxon>Eurotiomycetes</taxon>
        <taxon>Eurotiomycetidae</taxon>
        <taxon>Onygenales</taxon>
        <taxon>Ajellomycetaceae</taxon>
        <taxon>Blastomyces</taxon>
    </lineage>
</organism>
<keyword evidence="1" id="KW-0472">Membrane</keyword>
<gene>
    <name evidence="2" type="ORF">BDBG_07211</name>
</gene>
<protein>
    <recommendedName>
        <fullName evidence="4">Ubiquitin 3 binding protein But2 C-terminal domain-containing protein</fullName>
    </recommendedName>
</protein>
<keyword evidence="1" id="KW-1133">Transmembrane helix</keyword>
<evidence type="ECO:0000313" key="3">
    <source>
        <dbReference type="Proteomes" id="UP000002038"/>
    </source>
</evidence>
<dbReference type="OrthoDB" id="19711at2759"/>
<feature type="transmembrane region" description="Helical" evidence="1">
    <location>
        <begin position="37"/>
        <end position="63"/>
    </location>
</feature>
<keyword evidence="1" id="KW-0812">Transmembrane</keyword>
<dbReference type="GeneID" id="8502549"/>
<evidence type="ECO:0000313" key="2">
    <source>
        <dbReference type="EMBL" id="OAT11788.1"/>
    </source>
</evidence>
<reference evidence="3" key="1">
    <citation type="journal article" date="2015" name="PLoS Genet.">
        <title>The dynamic genome and transcriptome of the human fungal pathogen Blastomyces and close relative Emmonsia.</title>
        <authorList>
            <person name="Munoz J.F."/>
            <person name="Gauthier G.M."/>
            <person name="Desjardins C.A."/>
            <person name="Gallo J.E."/>
            <person name="Holder J."/>
            <person name="Sullivan T.D."/>
            <person name="Marty A.J."/>
            <person name="Carmen J.C."/>
            <person name="Chen Z."/>
            <person name="Ding L."/>
            <person name="Gujja S."/>
            <person name="Magrini V."/>
            <person name="Misas E."/>
            <person name="Mitreva M."/>
            <person name="Priest M."/>
            <person name="Saif S."/>
            <person name="Whiston E.A."/>
            <person name="Young S."/>
            <person name="Zeng Q."/>
            <person name="Goldman W.E."/>
            <person name="Mardis E.R."/>
            <person name="Taylor J.W."/>
            <person name="McEwen J.G."/>
            <person name="Clay O.K."/>
            <person name="Klein B.S."/>
            <person name="Cuomo C.A."/>
        </authorList>
    </citation>
    <scope>NUCLEOTIDE SEQUENCE [LARGE SCALE GENOMIC DNA]</scope>
    <source>
        <strain evidence="3">SLH14081</strain>
    </source>
</reference>